<proteinExistence type="predicted"/>
<gene>
    <name evidence="1" type="ordered locus">Csac_1684</name>
</gene>
<dbReference type="KEGG" id="csc:Csac_1684"/>
<organism evidence="1 2">
    <name type="scientific">Caldicellulosiruptor saccharolyticus (strain ATCC 43494 / DSM 8903 / Tp8T 6331)</name>
    <dbReference type="NCBI Taxonomy" id="351627"/>
    <lineage>
        <taxon>Bacteria</taxon>
        <taxon>Bacillati</taxon>
        <taxon>Bacillota</taxon>
        <taxon>Bacillota incertae sedis</taxon>
        <taxon>Caldicellulosiruptorales</taxon>
        <taxon>Caldicellulosiruptoraceae</taxon>
        <taxon>Caldicellulosiruptor</taxon>
    </lineage>
</organism>
<name>A4XK38_CALS8</name>
<sequence>MENSNKVLEAIFNLFTDHLELLKIYLDKAIDILLRRDLYLVKKGLHERAISHRLAVYIEWLFGQWFDVDCEFNGNEGHESGRKIIENICFEYSKHNCKRFNCDNCHNEVSVYPDIIVHKRRVNKFKLLIIEVKKMNSSNTSEIEKDIYKLKQYTSQS</sequence>
<dbReference type="AlphaFoldDB" id="A4XK38"/>
<dbReference type="Proteomes" id="UP000000256">
    <property type="component" value="Chromosome"/>
</dbReference>
<dbReference type="EMBL" id="CP000679">
    <property type="protein sequence ID" value="ABP67273.1"/>
    <property type="molecule type" value="Genomic_DNA"/>
</dbReference>
<evidence type="ECO:0000313" key="1">
    <source>
        <dbReference type="EMBL" id="ABP67273.1"/>
    </source>
</evidence>
<evidence type="ECO:0000313" key="2">
    <source>
        <dbReference type="Proteomes" id="UP000000256"/>
    </source>
</evidence>
<accession>A4XK38</accession>
<keyword evidence="2" id="KW-1185">Reference proteome</keyword>
<dbReference type="RefSeq" id="WP_011917208.1">
    <property type="nucleotide sequence ID" value="NC_009437.1"/>
</dbReference>
<protein>
    <submittedName>
        <fullName evidence="1">Uncharacterized protein</fullName>
    </submittedName>
</protein>
<dbReference type="OrthoDB" id="8907997at2"/>
<reference evidence="1 2" key="1">
    <citation type="journal article" date="2008" name="Appl. Environ. Microbiol.">
        <title>Hydrogenomics of the extremely thermophilic bacterium Caldicellulosiruptor saccharolyticus.</title>
        <authorList>
            <person name="van de Werken H.J."/>
            <person name="Verhaart M.R."/>
            <person name="VanFossen A.L."/>
            <person name="Willquist K."/>
            <person name="Lewis D.L."/>
            <person name="Nichols J.D."/>
            <person name="Goorissen H.P."/>
            <person name="Mongodin E.F."/>
            <person name="Nelson K.E."/>
            <person name="van Niel E.W."/>
            <person name="Stams A.J."/>
            <person name="Ward D.E."/>
            <person name="de Vos W.M."/>
            <person name="van der Oost J."/>
            <person name="Kelly R.M."/>
            <person name="Kengen S.W."/>
        </authorList>
    </citation>
    <scope>NUCLEOTIDE SEQUENCE [LARGE SCALE GENOMIC DNA]</scope>
    <source>
        <strain evidence="2">ATCC 43494 / DSM 8903 / Tp8T 6331</strain>
    </source>
</reference>
<dbReference type="HOGENOM" id="CLU_098218_1_0_9"/>